<proteinExistence type="predicted"/>
<name>M1GLW3_9BASI</name>
<organism evidence="1">
    <name type="scientific">Microbotryum lychnidis-dioicae</name>
    <dbReference type="NCBI Taxonomy" id="288795"/>
    <lineage>
        <taxon>Eukaryota</taxon>
        <taxon>Fungi</taxon>
        <taxon>Dikarya</taxon>
        <taxon>Basidiomycota</taxon>
        <taxon>Pucciniomycotina</taxon>
        <taxon>Microbotryomycetes</taxon>
        <taxon>Microbotryales</taxon>
        <taxon>Microbotryaceae</taxon>
        <taxon>Microbotryum</taxon>
    </lineage>
</organism>
<dbReference type="AlphaFoldDB" id="M1GLW3"/>
<gene>
    <name evidence="1" type="primary">orf125</name>
</gene>
<keyword evidence="1" id="KW-0496">Mitochondrion</keyword>
<dbReference type="EMBL" id="KC285586">
    <property type="protein sequence ID" value="AGE14587.1"/>
    <property type="molecule type" value="Genomic_DNA"/>
</dbReference>
<sequence>MRINAFNRKRMSDKSRELVSLNSAKAQLYSVSMLDGSLLIDIDYSITIRTIPASFFYSYFLSAWKGAMQKEKIKISAAVFTPEVEKESKNKKGAKYIGCNERTVRRALKSNGVIKSKWVVKLSRR</sequence>
<dbReference type="RefSeq" id="YP_007475374.1">
    <property type="nucleotide sequence ID" value="NC_020353.1"/>
</dbReference>
<protein>
    <submittedName>
        <fullName evidence="1">Uncharacterized protein</fullName>
    </submittedName>
</protein>
<dbReference type="GeneID" id="14658436"/>
<geneLocation type="mitochondrion" evidence="1"/>
<reference evidence="1" key="1">
    <citation type="submission" date="2012-12" db="EMBL/GenBank/DDBJ databases">
        <authorList>
            <person name="Lang B.F."/>
        </authorList>
    </citation>
    <scope>NUCLEOTIDE SEQUENCE</scope>
    <source>
        <strain evidence="1">MvSl135HT1</strain>
    </source>
</reference>
<evidence type="ECO:0000313" key="1">
    <source>
        <dbReference type="EMBL" id="AGE14587.1"/>
    </source>
</evidence>
<accession>M1GLW3</accession>